<dbReference type="Gene3D" id="2.70.98.70">
    <property type="match status" value="1"/>
</dbReference>
<dbReference type="EMBL" id="JNHN01000174">
    <property type="protein sequence ID" value="KDS50415.1"/>
    <property type="molecule type" value="Genomic_DNA"/>
</dbReference>
<comment type="caution">
    <text evidence="7">The sequence shown here is derived from an EMBL/GenBank/DDBJ whole genome shotgun (WGS) entry which is preliminary data.</text>
</comment>
<keyword evidence="2" id="KW-0732">Signal</keyword>
<dbReference type="RefSeq" id="WP_034532945.1">
    <property type="nucleotide sequence ID" value="NZ_JNHN01000174.1"/>
</dbReference>
<feature type="domain" description="Heparinase II/III-like C-terminal" evidence="5">
    <location>
        <begin position="416"/>
        <end position="588"/>
    </location>
</feature>
<comment type="subcellular location">
    <subcellularLocation>
        <location evidence="1">Periplasm</location>
    </subcellularLocation>
</comment>
<dbReference type="InterPro" id="IPR008929">
    <property type="entry name" value="Chondroitin_lyas"/>
</dbReference>
<dbReference type="Pfam" id="PF16889">
    <property type="entry name" value="Hepar_II_III_N"/>
    <property type="match status" value="1"/>
</dbReference>
<evidence type="ECO:0000256" key="1">
    <source>
        <dbReference type="ARBA" id="ARBA00004418"/>
    </source>
</evidence>
<keyword evidence="4" id="KW-0456">Lyase</keyword>
<dbReference type="SUPFAM" id="SSF48230">
    <property type="entry name" value="Chondroitin AC/alginate lyase"/>
    <property type="match status" value="1"/>
</dbReference>
<dbReference type="Pfam" id="PF07940">
    <property type="entry name" value="Hepar_II_III_C"/>
    <property type="match status" value="1"/>
</dbReference>
<proteinExistence type="predicted"/>
<dbReference type="GO" id="GO:0042597">
    <property type="term" value="C:periplasmic space"/>
    <property type="evidence" value="ECO:0007669"/>
    <property type="project" value="UniProtKB-SubCell"/>
</dbReference>
<name>A0A078RYI9_BACUN</name>
<organism evidence="7 8">
    <name type="scientific">Bacteroides uniformis str. 3978 T3 ii</name>
    <dbReference type="NCBI Taxonomy" id="1339349"/>
    <lineage>
        <taxon>Bacteria</taxon>
        <taxon>Pseudomonadati</taxon>
        <taxon>Bacteroidota</taxon>
        <taxon>Bacteroidia</taxon>
        <taxon>Bacteroidales</taxon>
        <taxon>Bacteroidaceae</taxon>
        <taxon>Bacteroides</taxon>
    </lineage>
</organism>
<keyword evidence="3" id="KW-0574">Periplasm</keyword>
<dbReference type="InterPro" id="IPR012480">
    <property type="entry name" value="Hepar_II_III_C"/>
</dbReference>
<feature type="domain" description="Heparin-sulfate lyase N-terminal" evidence="6">
    <location>
        <begin position="112"/>
        <end position="317"/>
    </location>
</feature>
<evidence type="ECO:0000259" key="6">
    <source>
        <dbReference type="Pfam" id="PF16889"/>
    </source>
</evidence>
<dbReference type="Gene3D" id="1.50.10.100">
    <property type="entry name" value="Chondroitin AC/alginate lyase"/>
    <property type="match status" value="1"/>
</dbReference>
<evidence type="ECO:0000256" key="2">
    <source>
        <dbReference type="ARBA" id="ARBA00022729"/>
    </source>
</evidence>
<evidence type="ECO:0000256" key="3">
    <source>
        <dbReference type="ARBA" id="ARBA00022764"/>
    </source>
</evidence>
<dbReference type="InterPro" id="IPR031680">
    <property type="entry name" value="Hepar_II_III_N"/>
</dbReference>
<evidence type="ECO:0000313" key="7">
    <source>
        <dbReference type="EMBL" id="KDS50415.1"/>
    </source>
</evidence>
<sequence>MNKLLLYFQLFHNMGIKYFLFRIQYEIRRKGGMLKRAYPISWEDKEYLSLADWRKHAKPFFFSSRKSVKLTHTDSRVLSERVNRMKRGEYCFFSAVWYNLGTDYDWLTNPDTNYKYNANVHWTTVEDIVPEAGDIKYVWEKSRFSFLYDIILYDQKSGENHASFVFSQIEDWIHKNPLNCGPNYKCSQEISLRVLNWLFALYYYKDSVELTEDVFRLIIQSVYWQIKHVRANINFSRIAVRNNHAITETLALYLVGLLFPQFPESGEWKKKGKKWFEEEIKYQVAEDGTYLQFSMNYHRVVVQLLTWAITLADRNGERFCDEVYKRAYQSVNFLYQCQDDSTGWLSNYGSNDGALFFKLNDCDYRDYRPQLDALYYLLTSEHLYDRQYEDREWYLCEWKANRQMYPPIKKQFGCISFDKGGYYCIREKDTFSFIRCGRHKDRPAHADNLHLDIWYQGENCLFDGGSYKYNTTEKLLRYFMGTESHNTIMLEGHDQMLKGDRFIWYNWSQAEWSSLKETEDTYIFEGKVSCFTYLNKKIKHYRKIVKWKNTCKWEIEDCIDGNPKNMNMRQLWHTNKDNLSLESNGETIDTEQLCSNYYGQTTKCRQIEFQTKNSSIKTILQFI</sequence>
<dbReference type="PANTHER" id="PTHR39210">
    <property type="entry name" value="HEPARIN-SULFATE LYASE"/>
    <property type="match status" value="1"/>
</dbReference>
<evidence type="ECO:0000313" key="8">
    <source>
        <dbReference type="Proteomes" id="UP000028013"/>
    </source>
</evidence>
<dbReference type="PANTHER" id="PTHR39210:SF1">
    <property type="entry name" value="HEPARIN-SULFATE LYASE"/>
    <property type="match status" value="1"/>
</dbReference>
<evidence type="ECO:0000259" key="5">
    <source>
        <dbReference type="Pfam" id="PF07940"/>
    </source>
</evidence>
<accession>A0A078RYI9</accession>
<protein>
    <submittedName>
        <fullName evidence="7">Heparinase II/III-like family protein</fullName>
    </submittedName>
</protein>
<gene>
    <name evidence="7" type="ORF">M094_1340</name>
</gene>
<dbReference type="Proteomes" id="UP000028013">
    <property type="component" value="Unassembled WGS sequence"/>
</dbReference>
<dbReference type="GO" id="GO:0016829">
    <property type="term" value="F:lyase activity"/>
    <property type="evidence" value="ECO:0007669"/>
    <property type="project" value="UniProtKB-KW"/>
</dbReference>
<dbReference type="PATRIC" id="fig|1339349.3.peg.2514"/>
<reference evidence="7 8" key="1">
    <citation type="submission" date="2014-04" db="EMBL/GenBank/DDBJ databases">
        <authorList>
            <person name="Sears C."/>
            <person name="Carroll K."/>
            <person name="Sack B.R."/>
            <person name="Qadri F."/>
            <person name="Myers L.L."/>
            <person name="Chung G.-T."/>
            <person name="Escheverria P."/>
            <person name="Fraser C.M."/>
            <person name="Sadzewicz L."/>
            <person name="Shefchek K.A."/>
            <person name="Tallon L."/>
            <person name="Das S.P."/>
            <person name="Daugherty S."/>
            <person name="Mongodin E.F."/>
        </authorList>
    </citation>
    <scope>NUCLEOTIDE SEQUENCE [LARGE SCALE GENOMIC DNA]</scope>
    <source>
        <strain evidence="7 8">3978 T3 ii</strain>
    </source>
</reference>
<dbReference type="AlphaFoldDB" id="A0A078RYI9"/>
<evidence type="ECO:0000256" key="4">
    <source>
        <dbReference type="ARBA" id="ARBA00023239"/>
    </source>
</evidence>